<reference evidence="2" key="2">
    <citation type="submission" date="2020-09" db="EMBL/GenBank/DDBJ databases">
        <authorList>
            <person name="Sun Q."/>
            <person name="Zhou Y."/>
        </authorList>
    </citation>
    <scope>NUCLEOTIDE SEQUENCE</scope>
    <source>
        <strain evidence="2">CGMCC 1.14984</strain>
    </source>
</reference>
<dbReference type="EMBL" id="BMGZ01000002">
    <property type="protein sequence ID" value="GGH97714.1"/>
    <property type="molecule type" value="Genomic_DNA"/>
</dbReference>
<sequence length="217" mass="23546">MDRAGIMKRYLRLAAITALAASLGACAMTATTSTNSYDLPTETLAKATATMDGGPFCYTEYETLNDEIPWMVRNGHVSTCAITSVFHGDAISIATPADTGTGNRCSVYSLETGERSDRRCMAVTKTNPVYDTRIDCFQPERRIPGEPVIGAPSGWRSGVCTLVIEEIETGDPVATLPLGYDRIDDARPLTADISEDGKWIIVMDTHGKVHSFRTDNL</sequence>
<gene>
    <name evidence="2" type="ORF">GCM10011355_19600</name>
</gene>
<accession>A0A8J3ER33</accession>
<proteinExistence type="predicted"/>
<name>A0A8J3ER33_9PROT</name>
<dbReference type="Proteomes" id="UP000621856">
    <property type="component" value="Unassembled WGS sequence"/>
</dbReference>
<comment type="caution">
    <text evidence="2">The sequence shown here is derived from an EMBL/GenBank/DDBJ whole genome shotgun (WGS) entry which is preliminary data.</text>
</comment>
<organism evidence="2 3">
    <name type="scientific">Aquisalinus luteolus</name>
    <dbReference type="NCBI Taxonomy" id="1566827"/>
    <lineage>
        <taxon>Bacteria</taxon>
        <taxon>Pseudomonadati</taxon>
        <taxon>Pseudomonadota</taxon>
        <taxon>Alphaproteobacteria</taxon>
        <taxon>Parvularculales</taxon>
        <taxon>Parvularculaceae</taxon>
        <taxon>Aquisalinus</taxon>
    </lineage>
</organism>
<feature type="signal peptide" evidence="1">
    <location>
        <begin position="1"/>
        <end position="27"/>
    </location>
</feature>
<evidence type="ECO:0000313" key="3">
    <source>
        <dbReference type="Proteomes" id="UP000621856"/>
    </source>
</evidence>
<protein>
    <recommendedName>
        <fullName evidence="4">Secreted protein</fullName>
    </recommendedName>
</protein>
<evidence type="ECO:0000256" key="1">
    <source>
        <dbReference type="SAM" id="SignalP"/>
    </source>
</evidence>
<dbReference type="AlphaFoldDB" id="A0A8J3ER33"/>
<evidence type="ECO:0008006" key="4">
    <source>
        <dbReference type="Google" id="ProtNLM"/>
    </source>
</evidence>
<evidence type="ECO:0000313" key="2">
    <source>
        <dbReference type="EMBL" id="GGH97714.1"/>
    </source>
</evidence>
<reference evidence="2" key="1">
    <citation type="journal article" date="2014" name="Int. J. Syst. Evol. Microbiol.">
        <title>Complete genome sequence of Corynebacterium casei LMG S-19264T (=DSM 44701T), isolated from a smear-ripened cheese.</title>
        <authorList>
            <consortium name="US DOE Joint Genome Institute (JGI-PGF)"/>
            <person name="Walter F."/>
            <person name="Albersmeier A."/>
            <person name="Kalinowski J."/>
            <person name="Ruckert C."/>
        </authorList>
    </citation>
    <scope>NUCLEOTIDE SEQUENCE</scope>
    <source>
        <strain evidence="2">CGMCC 1.14984</strain>
    </source>
</reference>
<keyword evidence="1" id="KW-0732">Signal</keyword>
<dbReference type="PROSITE" id="PS51257">
    <property type="entry name" value="PROKAR_LIPOPROTEIN"/>
    <property type="match status" value="1"/>
</dbReference>
<feature type="chain" id="PRO_5035297218" description="Secreted protein" evidence="1">
    <location>
        <begin position="28"/>
        <end position="217"/>
    </location>
</feature>